<name>A0ABR4FJB8_9EURO</name>
<evidence type="ECO:0000313" key="1">
    <source>
        <dbReference type="EMBL" id="KAL2783341.1"/>
    </source>
</evidence>
<dbReference type="Gene3D" id="3.40.50.1580">
    <property type="entry name" value="Nucleoside phosphorylase domain"/>
    <property type="match status" value="1"/>
</dbReference>
<dbReference type="InterPro" id="IPR053137">
    <property type="entry name" value="NLR-like"/>
</dbReference>
<accession>A0ABR4FJB8</accession>
<protein>
    <submittedName>
        <fullName evidence="1">Uncharacterized protein</fullName>
    </submittedName>
</protein>
<comment type="caution">
    <text evidence="1">The sequence shown here is derived from an EMBL/GenBank/DDBJ whole genome shotgun (WGS) entry which is preliminary data.</text>
</comment>
<evidence type="ECO:0000313" key="2">
    <source>
        <dbReference type="Proteomes" id="UP001610563"/>
    </source>
</evidence>
<proteinExistence type="predicted"/>
<sequence length="175" mass="18767">MAHEPELRILNPSRYTVAWIAPLEIEVQAALQMLDQVHPGRFPASSGDKYVYHAGEICGHAVIIATFAAGQPYGTNSTTSLASHIKHYFPNLRVGLLVGVAAGFPNFSCSPPRDIRLGDVLVALAVGNDPAILPYGLGKQIGATKFEPLRYGHSLPQTADIIRSAIAKIKASELI</sequence>
<dbReference type="PANTHER" id="PTHR46082:SF11">
    <property type="entry name" value="AAA+ ATPASE DOMAIN-CONTAINING PROTEIN-RELATED"/>
    <property type="match status" value="1"/>
</dbReference>
<dbReference type="Proteomes" id="UP001610563">
    <property type="component" value="Unassembled WGS sequence"/>
</dbReference>
<reference evidence="1 2" key="1">
    <citation type="submission" date="2024-07" db="EMBL/GenBank/DDBJ databases">
        <title>Section-level genome sequencing and comparative genomics of Aspergillus sections Usti and Cavernicolus.</title>
        <authorList>
            <consortium name="Lawrence Berkeley National Laboratory"/>
            <person name="Nybo J.L."/>
            <person name="Vesth T.C."/>
            <person name="Theobald S."/>
            <person name="Frisvad J.C."/>
            <person name="Larsen T.O."/>
            <person name="Kjaerboelling I."/>
            <person name="Rothschild-Mancinelli K."/>
            <person name="Lyhne E.K."/>
            <person name="Kogle M.E."/>
            <person name="Barry K."/>
            <person name="Clum A."/>
            <person name="Na H."/>
            <person name="Ledsgaard L."/>
            <person name="Lin J."/>
            <person name="Lipzen A."/>
            <person name="Kuo A."/>
            <person name="Riley R."/>
            <person name="Mondo S."/>
            <person name="Labutti K."/>
            <person name="Haridas S."/>
            <person name="Pangalinan J."/>
            <person name="Salamov A.A."/>
            <person name="Simmons B.A."/>
            <person name="Magnuson J.K."/>
            <person name="Chen J."/>
            <person name="Drula E."/>
            <person name="Henrissat B."/>
            <person name="Wiebenga A."/>
            <person name="Lubbers R.J."/>
            <person name="Gomes A.C."/>
            <person name="Makela M.R."/>
            <person name="Stajich J."/>
            <person name="Grigoriev I.V."/>
            <person name="Mortensen U.H."/>
            <person name="De Vries R.P."/>
            <person name="Baker S.E."/>
            <person name="Andersen M.R."/>
        </authorList>
    </citation>
    <scope>NUCLEOTIDE SEQUENCE [LARGE SCALE GENOMIC DNA]</scope>
    <source>
        <strain evidence="1 2">CBS 209.92</strain>
    </source>
</reference>
<gene>
    <name evidence="1" type="ORF">BJX66DRAFT_131849</name>
</gene>
<dbReference type="EMBL" id="JBFTWV010000244">
    <property type="protein sequence ID" value="KAL2783341.1"/>
    <property type="molecule type" value="Genomic_DNA"/>
</dbReference>
<dbReference type="PANTHER" id="PTHR46082">
    <property type="entry name" value="ATP/GTP-BINDING PROTEIN-RELATED"/>
    <property type="match status" value="1"/>
</dbReference>
<organism evidence="1 2">
    <name type="scientific">Aspergillus keveii</name>
    <dbReference type="NCBI Taxonomy" id="714993"/>
    <lineage>
        <taxon>Eukaryota</taxon>
        <taxon>Fungi</taxon>
        <taxon>Dikarya</taxon>
        <taxon>Ascomycota</taxon>
        <taxon>Pezizomycotina</taxon>
        <taxon>Eurotiomycetes</taxon>
        <taxon>Eurotiomycetidae</taxon>
        <taxon>Eurotiales</taxon>
        <taxon>Aspergillaceae</taxon>
        <taxon>Aspergillus</taxon>
        <taxon>Aspergillus subgen. Nidulantes</taxon>
    </lineage>
</organism>
<keyword evidence="2" id="KW-1185">Reference proteome</keyword>
<dbReference type="InterPro" id="IPR035994">
    <property type="entry name" value="Nucleoside_phosphorylase_sf"/>
</dbReference>
<dbReference type="SUPFAM" id="SSF53167">
    <property type="entry name" value="Purine and uridine phosphorylases"/>
    <property type="match status" value="1"/>
</dbReference>